<evidence type="ECO:0000313" key="1">
    <source>
        <dbReference type="EMBL" id="KAJ0078741.1"/>
    </source>
</evidence>
<organism evidence="1 2">
    <name type="scientific">Pistacia atlantica</name>
    <dbReference type="NCBI Taxonomy" id="434234"/>
    <lineage>
        <taxon>Eukaryota</taxon>
        <taxon>Viridiplantae</taxon>
        <taxon>Streptophyta</taxon>
        <taxon>Embryophyta</taxon>
        <taxon>Tracheophyta</taxon>
        <taxon>Spermatophyta</taxon>
        <taxon>Magnoliopsida</taxon>
        <taxon>eudicotyledons</taxon>
        <taxon>Gunneridae</taxon>
        <taxon>Pentapetalae</taxon>
        <taxon>rosids</taxon>
        <taxon>malvids</taxon>
        <taxon>Sapindales</taxon>
        <taxon>Anacardiaceae</taxon>
        <taxon>Pistacia</taxon>
    </lineage>
</organism>
<protein>
    <submittedName>
        <fullName evidence="1">Uncharacterized protein</fullName>
    </submittedName>
</protein>
<sequence length="61" mass="6492">MIGGGNYMEYGSLQELAKRQQPIKHVTYGTTEILTAAEFVDQLASLGQKMGLGNTGASSTQ</sequence>
<comment type="caution">
    <text evidence="1">The sequence shown here is derived from an EMBL/GenBank/DDBJ whole genome shotgun (WGS) entry which is preliminary data.</text>
</comment>
<dbReference type="EMBL" id="CM047909">
    <property type="protein sequence ID" value="KAJ0078741.1"/>
    <property type="molecule type" value="Genomic_DNA"/>
</dbReference>
<accession>A0ACC0ZX36</accession>
<keyword evidence="2" id="KW-1185">Reference proteome</keyword>
<gene>
    <name evidence="1" type="ORF">Patl1_22496</name>
</gene>
<dbReference type="Proteomes" id="UP001164250">
    <property type="component" value="Chromosome 13"/>
</dbReference>
<evidence type="ECO:0000313" key="2">
    <source>
        <dbReference type="Proteomes" id="UP001164250"/>
    </source>
</evidence>
<proteinExistence type="predicted"/>
<name>A0ACC0ZX36_9ROSI</name>
<reference evidence="2" key="1">
    <citation type="journal article" date="2023" name="G3 (Bethesda)">
        <title>Genome assembly and association tests identify interacting loci associated with vigor, precocity, and sex in interspecific pistachio rootstocks.</title>
        <authorList>
            <person name="Palmer W."/>
            <person name="Jacygrad E."/>
            <person name="Sagayaradj S."/>
            <person name="Cavanaugh K."/>
            <person name="Han R."/>
            <person name="Bertier L."/>
            <person name="Beede B."/>
            <person name="Kafkas S."/>
            <person name="Golino D."/>
            <person name="Preece J."/>
            <person name="Michelmore R."/>
        </authorList>
    </citation>
    <scope>NUCLEOTIDE SEQUENCE [LARGE SCALE GENOMIC DNA]</scope>
</reference>